<dbReference type="Gene3D" id="2.60.40.740">
    <property type="match status" value="1"/>
</dbReference>
<name>A0A0A2LHQ8_9FLAO</name>
<evidence type="ECO:0000313" key="2">
    <source>
        <dbReference type="Proteomes" id="UP000030129"/>
    </source>
</evidence>
<protein>
    <submittedName>
        <fullName evidence="1">Uncharacterized protein</fullName>
    </submittedName>
</protein>
<reference evidence="1 2" key="1">
    <citation type="submission" date="2013-09" db="EMBL/GenBank/DDBJ databases">
        <authorList>
            <person name="Zeng Z."/>
            <person name="Chen C."/>
        </authorList>
    </citation>
    <scope>NUCLEOTIDE SEQUENCE [LARGE SCALE GENOMIC DNA]</scope>
    <source>
        <strain evidence="1 2">F44-8</strain>
    </source>
</reference>
<evidence type="ECO:0000313" key="1">
    <source>
        <dbReference type="EMBL" id="KGO78683.1"/>
    </source>
</evidence>
<proteinExistence type="predicted"/>
<dbReference type="eggNOG" id="COG4932">
    <property type="taxonomic scope" value="Bacteria"/>
</dbReference>
<dbReference type="EMBL" id="JRLV01000034">
    <property type="protein sequence ID" value="KGO78683.1"/>
    <property type="molecule type" value="Genomic_DNA"/>
</dbReference>
<dbReference type="Proteomes" id="UP000030129">
    <property type="component" value="Unassembled WGS sequence"/>
</dbReference>
<organism evidence="1 2">
    <name type="scientific">Flavobacterium beibuense F44-8</name>
    <dbReference type="NCBI Taxonomy" id="1406840"/>
    <lineage>
        <taxon>Bacteria</taxon>
        <taxon>Pseudomonadati</taxon>
        <taxon>Bacteroidota</taxon>
        <taxon>Flavobacteriia</taxon>
        <taxon>Flavobacteriales</taxon>
        <taxon>Flavobacteriaceae</taxon>
        <taxon>Flavobacterium</taxon>
    </lineage>
</organism>
<sequence>MQAQLEVPFTIRYQDNIKGDITQISNNIVNRDTNSYDPNDRYPQPWENSGYNDDYTMRYIDIDGDSSTFSSSSATLSSITDVSCSTVVYAAMYWSATYRYNSSSGSGSSTRVTNFNEVKLKLPGDANYTDITGTVIYDGFGSASLSSNSPYVCYADITTLVAGLADPNGTYTAANIRATQGSLSGGVSGGWTIFIVYENPNKPGKYVTSYDGFAGVNSGLGSIDVNYTGFTTVPAPLPVRAKLMACALEGDRLITGDRLRFKDASETNYTNLSNNLNPSDNFFNSNITYLDDGDVEQNFTDRVPNSSNTLGYDADIININQGLIHNSSTGANLRITSTGDTYFMFFNALSVDIIEPEIQLVKTVEDLAGNDIGGADVNLGDFLEYVISFQNLGNDDTTSFTITDLLPENTYFNSVDISGAPGVTYTYDPATEQVTFTIPDNLVEEDDPAYTIRLRVRVAESCNDLKDACSNIIQNSAYATYQGVLNSNVISNDPSIAGINGCGQPVTGPANFLVDIDDCNFERTVTLCSTSVDVSAPDGYDSYEWYDSDDNLIGTTQTITITAEGEYYVINTAAAPCVSTTEHVTVNSYSTIIPNPVIPFADETPMCANNGKVMPNIFLCGADDERLIQTGITDATSISWQKLDESACLSACSTCGDLPSDCPWVGCPNSSWVEVSTGQDYTADISGQYRLVVNYDGCFGTFYFNVYKNLLDPQYTKENIVCGSDGNITITNVPAGYEYQLVNQSTNTVIYDYADGMGPSFDITASGIYTVNIRQQGVDATPGNTYCEFSVENIGIQNNAISVNVITENATCDGLGSIRLQALNVGPQYYFEITGPSSDSHGPVTDNNHLFENLNPGTYNYTVTTDDGCSETGSVTIIDESDLDLVASVSQNISCKEGNIQMNASGGKTPYIYAVYSQNGVLQNPTASDFQTSVIFDVLIGDEGDYVFIVMDGNGCTTLSNEVTIIIVPDVTYTTSVNMVSCNGANDGSIIYTVTNTNGYNVSFDLFDATDTIITSNNSGSFTSLAPGDYTVVLRETKGNRTCEFPFDFTITEPDPITGGTAAVTQEFDCTILGSLGATITVDTSTIAGGTPTYEYSIDGITFGTATSFAGLTAGTYTITVRDANNCTHVIDTIVIDPVVPPSDLTVSATTPSCPALTSDLTLTVTGGEAPFNYEITAPAAAVTNNGTNNVFTGLTAGTYTFMVTDSKGCTYSENYTIQQLTPIAVNGQPVSNVTCFGATDGALNFNVSGFSTNYTYDVVNGASTSVSSSASATNATIALTGLAADTYTITVQDNVTGCTATATVTISAPSAALAITTSVNPITCLADGSLNVTATGGWGGYEYTLTQPDSSIVGPQSGSSFTGLTQNGTYTISVTDANNCTVTDTFTLSTPVPPTASISGSDICYDANGASLTVSVTDGTAPFTYSINGNPGQSSNVFASLTPGSYTIVVTDAYGCTDSVTQTIAPTLTAMASFVKGLDCTVSPDAEITVAINGGTAPYTYEVSSNGGTTYGASSAVAGSSISFQTATAGSFRFRITDANGCVVQSNIINIAPLTLPSITSATQSQAVLCNGDSSGAITIVVDNTTGTGPFTINVYNDTTSTDYGTQTTGLPAGSYTVTLTDANSCTDTATVVITEPDPITFNVSIVPITCNNPDTTFGEIIVENTAGGTADYTYYLTNNYDSSVQQYSTTPGNEDHTFQVLNFGIYTLSVVDANGCTVVDDNIVIASPPTDLDISVTPTPPADCLSGGTASVTVQASVGSGNYEFAILEQLNLPYVDDPANDYQPANSGSDTRIFTGLIPGIVYTFVVHDITTNCYYFKSADIAIPPLSTLTSTIDTVNNVTCTGNADGNITFTIDNYDAATTQVGYEVYYAQTNTPLSPVVGGTIPVSGGPEMVSNVGPLAPGTYYVLFTELDGGLAGCTNASAQFTIVQSAELLEVSAQVITNDNCNTNAGVISATAQGGTAPYQYLIQPSTDAAPTAGSAGWSSANSFNVEGGTYTVYAMDAYGCIQPIAAPITLDTDPSPVIALSVVQQCDTAEGNYSIQVDLTTAGMPPYTYSFNGGGYQAQSGTTFTYDGLPSGTYTVEVRDVNGCTNLQNITIYPPLNLTPAVTAQPTCATNDGEITVTAAGGSGNYTYELQDSSNAVIVAANASNVFTGQPFGDYIVVVTDTTTGCSETATVSLEEPTAVVFTYVSQNVSCNSADDGSIVVTLDPSNDNPVYTYTLDDGINPPIVQNSNTFTGLAAGTYDITVTSGKNCTATETVVITEPAVLTLTATATDFACDATNTVQTSVITATVGAGTGTAPYTYSIDGTNFFTTNIFEVVDNGAVQNITVTVKDSNNCTATFPLTINPLPEIISVVPTLLTEITCNNDETVTITVTGGSGDFTFDLLPLGSQASVTPGPGVYTATFDLTTPGSYNFQVTDNVTGCYEVTSTPYDIVPFDTIAVEATASTQVTCYGDADGTITINVTGYTGNYDFVVTDSLGNTVGSGSNATTTNPYTITGLVAGNHYVTITATDSPFCTADSNVITIGSPSNPLVLNASQTASVTCTNDQGEIIATATGGWGTYQYELVNNTTSSTVQAYASNSTFTGLAAGNYTVSVQDAGGCIVSQTIDLVQPAPITASISASATALLCNGDNTATITATSVTGGEGVYQYILNTYDDAGTTIVYSSDAQISPSFNNLGAGIYSITVTDGWNCDVTTVTVEITEPDPIQAFLSLTDTLTCTTGAEITVSATGGTAPYQYSLDGVTYSTNTVFPIASAGTYQVYVTDANNCTAVLSNEVTILAVPPLTINLDLTNAVINCFGEATASITANVTGGLGNYSYELLDSGSNVIAGPQTENTFTGLATGTYYVHVISGDCEETSPAINITSPPEFIASVSHTDVLCYNEQNGSITVTASGGTGTVQYAISPNLDQFVDTNVFTNLAAGLYDVIAQDQNGCFELFQVEILNPALLEASIDTASLVDEVCLGDSNASITVNITGGTGTYEIAIDDLLDPSDDVLAYVPVTGTQHTFTNLAGGTAYDIYIRDSNGCDVNPQLQQYMPPGVDMTPSATVVDNCTKNVPGNVVTVEYTTTQSLNAADISYSVDGTNYQASNTFTDLAPGTYTAYVQHTNGCIKTVDFTIDNLLPITATAAATLDVLCKGDATGEITVTASGGTGTLQYAISPSFVYGTSNVFTGLAAGDYTVRVTDDLGCELEITTVTIDEPTDALTATIDDITNEICFNDEDGTVTITVAGGTAPYFTSLDSNNPADFTQDLFTYTNLAPGTHTIYVTDANDCTITTPLTFDVEEGADMTPSATVVDNCTGNVPGNEVTINVASSQTLNAADLTYSVDGTTYQASNVFNNLAPGSYTAYVQHANGCIKTTTFTINTLQPIAIDTATVTADVLCFGDATGEITVTASGGTGTLQYAISPAFVYGTANVFTGLTAGDYTVRVTDALGCEIETTTLTVNEPTAALTASVDGVTDEICFNAADGTVTVTVTGGTAPYSTSLDGAAYVQDQFVYTGLTAGTHTINVMDANGCVIATPLTFTVNPGVSIQPTADTYPTCTNNIPGNVTFILTNPSIDPADLQYSLDGVNYQASNTFADLAAGNYTAYVQHTNGCIQTVNFTINALQPIAIDSAVVTADVLCFGDATGEITVTASGGTGTLVYAISTDAANFTTNNVFTGLTAGTYTVTVRDDIGCEITTGNIVVNEPTAPLSLDNAATTDEVCYNAADGTVTLTISGGTAPYYTSVDSGNPADFVQGQLVYTGLTVGTHTIYVTDDNGCAITPFEITINEGVDMTPSATVVDNCTNNVPGNEVTVDVTS</sequence>
<dbReference type="Pfam" id="PF13573">
    <property type="entry name" value="SprB"/>
    <property type="match status" value="17"/>
</dbReference>
<dbReference type="InterPro" id="IPR025667">
    <property type="entry name" value="SprB_repeat"/>
</dbReference>
<comment type="caution">
    <text evidence="1">The sequence shown here is derived from an EMBL/GenBank/DDBJ whole genome shotgun (WGS) entry which is preliminary data.</text>
</comment>
<keyword evidence="2" id="KW-1185">Reference proteome</keyword>
<gene>
    <name evidence="1" type="ORF">Q763_17195</name>
</gene>
<accession>A0A0A2LHQ8</accession>
<dbReference type="STRING" id="1406840.Q763_17195"/>
<feature type="non-terminal residue" evidence="1">
    <location>
        <position position="3813"/>
    </location>
</feature>